<comment type="caution">
    <text evidence="2">The sequence shown here is derived from an EMBL/GenBank/DDBJ whole genome shotgun (WGS) entry which is preliminary data.</text>
</comment>
<proteinExistence type="predicted"/>
<reference evidence="2 3" key="1">
    <citation type="journal article" date="2018" name="PLoS Genet.">
        <title>Population sequencing reveals clonal diversity and ancestral inbreeding in the grapevine cultivar Chardonnay.</title>
        <authorList>
            <person name="Roach M.J."/>
            <person name="Johnson D.L."/>
            <person name="Bohlmann J."/>
            <person name="van Vuuren H.J."/>
            <person name="Jones S.J."/>
            <person name="Pretorius I.S."/>
            <person name="Schmidt S.A."/>
            <person name="Borneman A.R."/>
        </authorList>
    </citation>
    <scope>NUCLEOTIDE SEQUENCE [LARGE SCALE GENOMIC DNA]</scope>
    <source>
        <strain evidence="3">cv. Chardonnay</strain>
        <tissue evidence="2">Leaf</tissue>
    </source>
</reference>
<feature type="region of interest" description="Disordered" evidence="1">
    <location>
        <begin position="50"/>
        <end position="78"/>
    </location>
</feature>
<name>A0A438GX24_VITVI</name>
<protein>
    <submittedName>
        <fullName evidence="2">Uncharacterized protein</fullName>
    </submittedName>
</protein>
<evidence type="ECO:0000256" key="1">
    <source>
        <dbReference type="SAM" id="MobiDB-lite"/>
    </source>
</evidence>
<accession>A0A438GX24</accession>
<sequence length="103" mass="12233">MDENDDEDEEVYMYPVDMHSNEWDGYQEIVHASNATEWERQQYEIVVGSKRKTGESSCPSGAPAMQKSQRMRIEPPSPYEIKNNTWKWSTKIWKLMRTSKERN</sequence>
<dbReference type="EMBL" id="QGNW01000323">
    <property type="protein sequence ID" value="RVW76766.1"/>
    <property type="molecule type" value="Genomic_DNA"/>
</dbReference>
<dbReference type="AlphaFoldDB" id="A0A438GX24"/>
<gene>
    <name evidence="2" type="ORF">CK203_050514</name>
</gene>
<dbReference type="Proteomes" id="UP000288805">
    <property type="component" value="Unassembled WGS sequence"/>
</dbReference>
<evidence type="ECO:0000313" key="2">
    <source>
        <dbReference type="EMBL" id="RVW76766.1"/>
    </source>
</evidence>
<organism evidence="2 3">
    <name type="scientific">Vitis vinifera</name>
    <name type="common">Grape</name>
    <dbReference type="NCBI Taxonomy" id="29760"/>
    <lineage>
        <taxon>Eukaryota</taxon>
        <taxon>Viridiplantae</taxon>
        <taxon>Streptophyta</taxon>
        <taxon>Embryophyta</taxon>
        <taxon>Tracheophyta</taxon>
        <taxon>Spermatophyta</taxon>
        <taxon>Magnoliopsida</taxon>
        <taxon>eudicotyledons</taxon>
        <taxon>Gunneridae</taxon>
        <taxon>Pentapetalae</taxon>
        <taxon>rosids</taxon>
        <taxon>Vitales</taxon>
        <taxon>Vitaceae</taxon>
        <taxon>Viteae</taxon>
        <taxon>Vitis</taxon>
    </lineage>
</organism>
<evidence type="ECO:0000313" key="3">
    <source>
        <dbReference type="Proteomes" id="UP000288805"/>
    </source>
</evidence>